<dbReference type="SMART" id="SM00357">
    <property type="entry name" value="CSP"/>
    <property type="match status" value="1"/>
</dbReference>
<dbReference type="InterPro" id="IPR002059">
    <property type="entry name" value="CSP_DNA-bd"/>
</dbReference>
<dbReference type="InterPro" id="IPR011129">
    <property type="entry name" value="CSD"/>
</dbReference>
<evidence type="ECO:0000259" key="2">
    <source>
        <dbReference type="PROSITE" id="PS51857"/>
    </source>
</evidence>
<name>A0A914XVJ3_9BILA</name>
<dbReference type="Proteomes" id="UP000887566">
    <property type="component" value="Unplaced"/>
</dbReference>
<dbReference type="CDD" id="cd04458">
    <property type="entry name" value="CSP_CDS"/>
    <property type="match status" value="1"/>
</dbReference>
<dbReference type="WBParaSite" id="PSAMB.scaffold9902size4527.g32844.t1">
    <property type="protein sequence ID" value="PSAMB.scaffold9902size4527.g32844.t1"/>
    <property type="gene ID" value="PSAMB.scaffold9902size4527.g32844"/>
</dbReference>
<dbReference type="PANTHER" id="PTHR11544">
    <property type="entry name" value="COLD SHOCK DOMAIN CONTAINING PROTEINS"/>
    <property type="match status" value="1"/>
</dbReference>
<evidence type="ECO:0000313" key="4">
    <source>
        <dbReference type="WBParaSite" id="PSAMB.scaffold9902size4527.g32844.t1"/>
    </source>
</evidence>
<evidence type="ECO:0000256" key="1">
    <source>
        <dbReference type="SAM" id="MobiDB-lite"/>
    </source>
</evidence>
<organism evidence="3 4">
    <name type="scientific">Plectus sambesii</name>
    <dbReference type="NCBI Taxonomy" id="2011161"/>
    <lineage>
        <taxon>Eukaryota</taxon>
        <taxon>Metazoa</taxon>
        <taxon>Ecdysozoa</taxon>
        <taxon>Nematoda</taxon>
        <taxon>Chromadorea</taxon>
        <taxon>Plectida</taxon>
        <taxon>Plectina</taxon>
        <taxon>Plectoidea</taxon>
        <taxon>Plectidae</taxon>
        <taxon>Plectus</taxon>
    </lineage>
</organism>
<protein>
    <submittedName>
        <fullName evidence="4">CSD domain-containing protein</fullName>
    </submittedName>
</protein>
<dbReference type="InterPro" id="IPR012340">
    <property type="entry name" value="NA-bd_OB-fold"/>
</dbReference>
<sequence>MEENKVDASLEQSDNKTTAEGENNSGGEGQQRERKVREPREPREPRESRNREPKEIVETRISGTVKWYNVRDGYGFINRDSNNVDYFIHFSGIGIANPDHWQRSLEDGEKVLFDISKGNEKGKEAVNVTGPDGGQVQGSRFALDRTRKPPKYILRGWQVPPKFLRGRRQNSGEDGEDKDHRRRRSETYEEANGEQKTSKKRSQKQRRRRQNKNDEEGKNGQEPQSENENRDEKTRKP</sequence>
<accession>A0A914XVJ3</accession>
<dbReference type="PROSITE" id="PS51857">
    <property type="entry name" value="CSD_2"/>
    <property type="match status" value="1"/>
</dbReference>
<reference evidence="4" key="1">
    <citation type="submission" date="2022-11" db="UniProtKB">
        <authorList>
            <consortium name="WormBaseParasite"/>
        </authorList>
    </citation>
    <scope>IDENTIFICATION</scope>
</reference>
<feature type="domain" description="CSD" evidence="2">
    <location>
        <begin position="60"/>
        <end position="130"/>
    </location>
</feature>
<feature type="compositionally biased region" description="Basic and acidic residues" evidence="1">
    <location>
        <begin position="1"/>
        <end position="19"/>
    </location>
</feature>
<feature type="compositionally biased region" description="Basic and acidic residues" evidence="1">
    <location>
        <begin position="227"/>
        <end position="237"/>
    </location>
</feature>
<feature type="region of interest" description="Disordered" evidence="1">
    <location>
        <begin position="1"/>
        <end position="55"/>
    </location>
</feature>
<evidence type="ECO:0000313" key="3">
    <source>
        <dbReference type="Proteomes" id="UP000887566"/>
    </source>
</evidence>
<feature type="compositionally biased region" description="Basic residues" evidence="1">
    <location>
        <begin position="198"/>
        <end position="210"/>
    </location>
</feature>
<dbReference type="GO" id="GO:0003676">
    <property type="term" value="F:nucleic acid binding"/>
    <property type="evidence" value="ECO:0007669"/>
    <property type="project" value="InterPro"/>
</dbReference>
<dbReference type="PRINTS" id="PR00050">
    <property type="entry name" value="COLDSHOCK"/>
</dbReference>
<dbReference type="SUPFAM" id="SSF50249">
    <property type="entry name" value="Nucleic acid-binding proteins"/>
    <property type="match status" value="1"/>
</dbReference>
<feature type="region of interest" description="Disordered" evidence="1">
    <location>
        <begin position="128"/>
        <end position="147"/>
    </location>
</feature>
<dbReference type="Pfam" id="PF00313">
    <property type="entry name" value="CSD"/>
    <property type="match status" value="1"/>
</dbReference>
<keyword evidence="3" id="KW-1185">Reference proteome</keyword>
<proteinExistence type="predicted"/>
<feature type="region of interest" description="Disordered" evidence="1">
    <location>
        <begin position="155"/>
        <end position="237"/>
    </location>
</feature>
<dbReference type="AlphaFoldDB" id="A0A914XVJ3"/>
<dbReference type="Gene3D" id="2.40.50.140">
    <property type="entry name" value="Nucleic acid-binding proteins"/>
    <property type="match status" value="1"/>
</dbReference>
<dbReference type="InterPro" id="IPR050181">
    <property type="entry name" value="Cold_shock_domain"/>
</dbReference>
<feature type="compositionally biased region" description="Basic and acidic residues" evidence="1">
    <location>
        <begin position="30"/>
        <end position="55"/>
    </location>
</feature>